<sequence length="201" mass="22690">MVEKKLPVRAKLVVVGDGACGKTCLLYVYTEQGFPERYIPTVFQSFVAEVDLDGTIVQLALWDTAGQEDYDRLRPLSYVGTHVILLCFAIDSPDSLDNVQEKWITELYTYIPNVPIILVGCKKDLRDDEKTVEELHQIGQKPVSFEEGQAAAVAIKAEKYMECSAKLDQGVQEIFYLAAKLGSKHRRTKLQEKKRKTCICL</sequence>
<dbReference type="InterPro" id="IPR001806">
    <property type="entry name" value="Small_GTPase"/>
</dbReference>
<dbReference type="InterPro" id="IPR005225">
    <property type="entry name" value="Small_GTP-bd"/>
</dbReference>
<dbReference type="Proteomes" id="UP000053815">
    <property type="component" value="Unassembled WGS sequence"/>
</dbReference>
<dbReference type="SMART" id="SM00173">
    <property type="entry name" value="RAS"/>
    <property type="match status" value="1"/>
</dbReference>
<dbReference type="GO" id="GO:0005525">
    <property type="term" value="F:GTP binding"/>
    <property type="evidence" value="ECO:0007669"/>
    <property type="project" value="UniProtKB-KW"/>
</dbReference>
<dbReference type="SMART" id="SM00174">
    <property type="entry name" value="RHO"/>
    <property type="match status" value="1"/>
</dbReference>
<proteinExistence type="inferred from homology"/>
<dbReference type="PROSITE" id="PS51420">
    <property type="entry name" value="RHO"/>
    <property type="match status" value="1"/>
</dbReference>
<accession>A0A0C9MC58</accession>
<organism evidence="4">
    <name type="scientific">Mucor ambiguus</name>
    <dbReference type="NCBI Taxonomy" id="91626"/>
    <lineage>
        <taxon>Eukaryota</taxon>
        <taxon>Fungi</taxon>
        <taxon>Fungi incertae sedis</taxon>
        <taxon>Mucoromycota</taxon>
        <taxon>Mucoromycotina</taxon>
        <taxon>Mucoromycetes</taxon>
        <taxon>Mucorales</taxon>
        <taxon>Mucorineae</taxon>
        <taxon>Mucoraceae</taxon>
        <taxon>Mucor</taxon>
    </lineage>
</organism>
<evidence type="ECO:0000313" key="5">
    <source>
        <dbReference type="Proteomes" id="UP000053815"/>
    </source>
</evidence>
<dbReference type="GO" id="GO:0003924">
    <property type="term" value="F:GTPase activity"/>
    <property type="evidence" value="ECO:0007669"/>
    <property type="project" value="InterPro"/>
</dbReference>
<reference evidence="4" key="1">
    <citation type="submission" date="2014-09" db="EMBL/GenBank/DDBJ databases">
        <title>Draft genome sequence of an oleaginous Mucoromycotina fungus Mucor ambiguus NBRC6742.</title>
        <authorList>
            <person name="Takeda I."/>
            <person name="Yamane N."/>
            <person name="Morita T."/>
            <person name="Tamano K."/>
            <person name="Machida M."/>
            <person name="Baker S."/>
            <person name="Koike H."/>
        </authorList>
    </citation>
    <scope>NUCLEOTIDE SEQUENCE</scope>
    <source>
        <strain evidence="4">NBRC 6742</strain>
    </source>
</reference>
<keyword evidence="2" id="KW-0547">Nucleotide-binding</keyword>
<evidence type="ECO:0000256" key="1">
    <source>
        <dbReference type="ARBA" id="ARBA00010142"/>
    </source>
</evidence>
<dbReference type="PROSITE" id="PS51421">
    <property type="entry name" value="RAS"/>
    <property type="match status" value="1"/>
</dbReference>
<dbReference type="STRING" id="91626.A0A0C9MC58"/>
<evidence type="ECO:0000313" key="4">
    <source>
        <dbReference type="EMBL" id="GAN08191.1"/>
    </source>
</evidence>
<dbReference type="OrthoDB" id="8830751at2759"/>
<comment type="similarity">
    <text evidence="1">Belongs to the small GTPase superfamily. Rho family.</text>
</comment>
<dbReference type="InterPro" id="IPR027417">
    <property type="entry name" value="P-loop_NTPase"/>
</dbReference>
<dbReference type="PRINTS" id="PR00449">
    <property type="entry name" value="RASTRNSFRMNG"/>
</dbReference>
<dbReference type="EMBL" id="DF836482">
    <property type="protein sequence ID" value="GAN08191.1"/>
    <property type="molecule type" value="Genomic_DNA"/>
</dbReference>
<name>A0A0C9MC58_9FUNG</name>
<dbReference type="SMART" id="SM00175">
    <property type="entry name" value="RAB"/>
    <property type="match status" value="1"/>
</dbReference>
<dbReference type="Pfam" id="PF00071">
    <property type="entry name" value="Ras"/>
    <property type="match status" value="1"/>
</dbReference>
<dbReference type="PROSITE" id="PS51419">
    <property type="entry name" value="RAB"/>
    <property type="match status" value="1"/>
</dbReference>
<keyword evidence="5" id="KW-1185">Reference proteome</keyword>
<dbReference type="Gene3D" id="3.40.50.300">
    <property type="entry name" value="P-loop containing nucleotide triphosphate hydrolases"/>
    <property type="match status" value="1"/>
</dbReference>
<dbReference type="GO" id="GO:0007264">
    <property type="term" value="P:small GTPase-mediated signal transduction"/>
    <property type="evidence" value="ECO:0007669"/>
    <property type="project" value="InterPro"/>
</dbReference>
<evidence type="ECO:0000256" key="2">
    <source>
        <dbReference type="ARBA" id="ARBA00022741"/>
    </source>
</evidence>
<dbReference type="FunFam" id="3.40.50.300:FF:001179">
    <property type="entry name" value="Rho family GTPase"/>
    <property type="match status" value="1"/>
</dbReference>
<gene>
    <name evidence="4" type="ORF">MAM1_0193c07698</name>
</gene>
<dbReference type="NCBIfam" id="TIGR00231">
    <property type="entry name" value="small_GTP"/>
    <property type="match status" value="1"/>
</dbReference>
<dbReference type="InterPro" id="IPR003578">
    <property type="entry name" value="Small_GTPase_Rho"/>
</dbReference>
<protein>
    <submittedName>
        <fullName evidence="4">GTP-binding protein rho5</fullName>
    </submittedName>
</protein>
<dbReference type="SUPFAM" id="SSF52540">
    <property type="entry name" value="P-loop containing nucleoside triphosphate hydrolases"/>
    <property type="match status" value="1"/>
</dbReference>
<dbReference type="PANTHER" id="PTHR24072">
    <property type="entry name" value="RHO FAMILY GTPASE"/>
    <property type="match status" value="1"/>
</dbReference>
<evidence type="ECO:0000256" key="3">
    <source>
        <dbReference type="ARBA" id="ARBA00023134"/>
    </source>
</evidence>
<dbReference type="AlphaFoldDB" id="A0A0C9MC58"/>
<keyword evidence="3" id="KW-0342">GTP-binding</keyword>